<name>A0A0A3ZA52_9GAMM</name>
<dbReference type="OrthoDB" id="8815988at2"/>
<dbReference type="Proteomes" id="UP000030351">
    <property type="component" value="Unassembled WGS sequence"/>
</dbReference>
<dbReference type="AlphaFoldDB" id="A0A0A3ZA52"/>
<dbReference type="EMBL" id="JRUQ01000027">
    <property type="protein sequence ID" value="KGT94664.1"/>
    <property type="molecule type" value="Genomic_DNA"/>
</dbReference>
<dbReference type="InterPro" id="IPR058064">
    <property type="entry name" value="STM2901-like"/>
</dbReference>
<dbReference type="InterPro" id="IPR058522">
    <property type="entry name" value="DUF8209"/>
</dbReference>
<reference evidence="1 2" key="1">
    <citation type="submission" date="2014-10" db="EMBL/GenBank/DDBJ databases">
        <title>Genome sequence of Erwinia typographi M043b.</title>
        <authorList>
            <person name="Chan K.-G."/>
            <person name="Tan W.-S."/>
        </authorList>
    </citation>
    <scope>NUCLEOTIDE SEQUENCE [LARGE SCALE GENOMIC DNA]</scope>
    <source>
        <strain evidence="1 2">M043b</strain>
    </source>
</reference>
<keyword evidence="2" id="KW-1185">Reference proteome</keyword>
<dbReference type="eggNOG" id="ENOG5032SCN">
    <property type="taxonomic scope" value="Bacteria"/>
</dbReference>
<protein>
    <submittedName>
        <fullName evidence="1">Membrane protein</fullName>
    </submittedName>
</protein>
<proteinExistence type="predicted"/>
<comment type="caution">
    <text evidence="1">The sequence shown here is derived from an EMBL/GenBank/DDBJ whole genome shotgun (WGS) entry which is preliminary data.</text>
</comment>
<organism evidence="1 2">
    <name type="scientific">Erwinia typographi</name>
    <dbReference type="NCBI Taxonomy" id="371042"/>
    <lineage>
        <taxon>Bacteria</taxon>
        <taxon>Pseudomonadati</taxon>
        <taxon>Pseudomonadota</taxon>
        <taxon>Gammaproteobacteria</taxon>
        <taxon>Enterobacterales</taxon>
        <taxon>Erwiniaceae</taxon>
        <taxon>Erwinia</taxon>
    </lineage>
</organism>
<dbReference type="NCBIfam" id="NF045926">
    <property type="entry name" value="STM2901_fam"/>
    <property type="match status" value="1"/>
</dbReference>
<sequence length="150" mass="16409">MDTVEELGGTYFYHGNANVTPQELFLLIFAESLADHLRIEIETAAMILAGLPVVPKRKVLGASASRTSMASKVARRIFKEARFPGGVRIDTIIGMGKIRSTNKIATVIGRAVPSIGYAQAAIICVIVAGETRNKYNLIARPKDRIAWTYF</sequence>
<dbReference type="Pfam" id="PF26636">
    <property type="entry name" value="DUF8209"/>
    <property type="match status" value="1"/>
</dbReference>
<gene>
    <name evidence="1" type="ORF">NG99_08635</name>
</gene>
<evidence type="ECO:0000313" key="1">
    <source>
        <dbReference type="EMBL" id="KGT94664.1"/>
    </source>
</evidence>
<dbReference type="RefSeq" id="WP_034890885.1">
    <property type="nucleotide sequence ID" value="NZ_JRUQ01000027.1"/>
</dbReference>
<accession>A0A0A3ZA52</accession>
<evidence type="ECO:0000313" key="2">
    <source>
        <dbReference type="Proteomes" id="UP000030351"/>
    </source>
</evidence>